<dbReference type="InterPro" id="IPR013022">
    <property type="entry name" value="Xyl_isomerase-like_TIM-brl"/>
</dbReference>
<accession>A0ABS2QVT3</accession>
<dbReference type="GO" id="GO:0016853">
    <property type="term" value="F:isomerase activity"/>
    <property type="evidence" value="ECO:0007669"/>
    <property type="project" value="UniProtKB-KW"/>
</dbReference>
<dbReference type="InterPro" id="IPR050312">
    <property type="entry name" value="IolE/XylAMocC-like"/>
</dbReference>
<dbReference type="InterPro" id="IPR036237">
    <property type="entry name" value="Xyl_isomerase-like_sf"/>
</dbReference>
<keyword evidence="2" id="KW-0413">Isomerase</keyword>
<dbReference type="Gene3D" id="3.20.20.150">
    <property type="entry name" value="Divalent-metal-dependent TIM barrel enzymes"/>
    <property type="match status" value="1"/>
</dbReference>
<proteinExistence type="predicted"/>
<dbReference type="PANTHER" id="PTHR12110:SF41">
    <property type="entry name" value="INOSOSE DEHYDRATASE"/>
    <property type="match status" value="1"/>
</dbReference>
<comment type="caution">
    <text evidence="2">The sequence shown here is derived from an EMBL/GenBank/DDBJ whole genome shotgun (WGS) entry which is preliminary data.</text>
</comment>
<sequence>MTHIPIALQLYTLRKETEQDFIGTLEKVAALGYEGVEFAGYGGLEASELKRVLDRLELKAVSSHVSIEELEENLDQVIEYQQGIGSTYIVCPYLPPERRTEDDYRQLISLLNHVGKRCANEGLTLLYHHHDFELVRFPDGRTPLEMILNETNPEWVKAEFDVYWLTISGERPVEWLTKYQGRTPVVHLKDMTVDDRKTFAKLGTGGVDLDAIVQQGSSSTIKWWIVEQDKCEGSALESVGESIRYLKTLLEK</sequence>
<protein>
    <submittedName>
        <fullName evidence="2">Sugar phosphate isomerase/epimerase</fullName>
    </submittedName>
</protein>
<evidence type="ECO:0000313" key="2">
    <source>
        <dbReference type="EMBL" id="MBM7703532.1"/>
    </source>
</evidence>
<dbReference type="RefSeq" id="WP_205187501.1">
    <property type="nucleotide sequence ID" value="NZ_JAFBFC010000004.1"/>
</dbReference>
<gene>
    <name evidence="2" type="ORF">JOC83_002381</name>
</gene>
<keyword evidence="3" id="KW-1185">Reference proteome</keyword>
<feature type="domain" description="Xylose isomerase-like TIM barrel" evidence="1">
    <location>
        <begin position="25"/>
        <end position="248"/>
    </location>
</feature>
<dbReference type="SUPFAM" id="SSF51658">
    <property type="entry name" value="Xylose isomerase-like"/>
    <property type="match status" value="1"/>
</dbReference>
<name>A0ABS2QVT3_9BACI</name>
<dbReference type="EMBL" id="JAFBFC010000004">
    <property type="protein sequence ID" value="MBM7703532.1"/>
    <property type="molecule type" value="Genomic_DNA"/>
</dbReference>
<evidence type="ECO:0000313" key="3">
    <source>
        <dbReference type="Proteomes" id="UP000809829"/>
    </source>
</evidence>
<dbReference type="Proteomes" id="UP000809829">
    <property type="component" value="Unassembled WGS sequence"/>
</dbReference>
<organism evidence="2 3">
    <name type="scientific">Priestia iocasae</name>
    <dbReference type="NCBI Taxonomy" id="2291674"/>
    <lineage>
        <taxon>Bacteria</taxon>
        <taxon>Bacillati</taxon>
        <taxon>Bacillota</taxon>
        <taxon>Bacilli</taxon>
        <taxon>Bacillales</taxon>
        <taxon>Bacillaceae</taxon>
        <taxon>Priestia</taxon>
    </lineage>
</organism>
<dbReference type="Pfam" id="PF01261">
    <property type="entry name" value="AP_endonuc_2"/>
    <property type="match status" value="1"/>
</dbReference>
<evidence type="ECO:0000259" key="1">
    <source>
        <dbReference type="Pfam" id="PF01261"/>
    </source>
</evidence>
<reference evidence="2 3" key="1">
    <citation type="submission" date="2021-01" db="EMBL/GenBank/DDBJ databases">
        <title>Genomic Encyclopedia of Type Strains, Phase IV (KMG-IV): sequencing the most valuable type-strain genomes for metagenomic binning, comparative biology and taxonomic classification.</title>
        <authorList>
            <person name="Goeker M."/>
        </authorList>
    </citation>
    <scope>NUCLEOTIDE SEQUENCE [LARGE SCALE GENOMIC DNA]</scope>
    <source>
        <strain evidence="2 3">DSM 104297</strain>
    </source>
</reference>
<dbReference type="PANTHER" id="PTHR12110">
    <property type="entry name" value="HYDROXYPYRUVATE ISOMERASE"/>
    <property type="match status" value="1"/>
</dbReference>